<dbReference type="AlphaFoldDB" id="A0A375C166"/>
<dbReference type="EMBL" id="OFSQ01000030">
    <property type="protein sequence ID" value="SOY60470.1"/>
    <property type="molecule type" value="Genomic_DNA"/>
</dbReference>
<name>A0A375C166_9BURK</name>
<evidence type="ECO:0000313" key="2">
    <source>
        <dbReference type="EMBL" id="SOY60470.1"/>
    </source>
</evidence>
<evidence type="ECO:0000256" key="1">
    <source>
        <dbReference type="SAM" id="MobiDB-lite"/>
    </source>
</evidence>
<proteinExistence type="predicted"/>
<organism evidence="2">
    <name type="scientific">Cupriavidus taiwanensis</name>
    <dbReference type="NCBI Taxonomy" id="164546"/>
    <lineage>
        <taxon>Bacteria</taxon>
        <taxon>Pseudomonadati</taxon>
        <taxon>Pseudomonadota</taxon>
        <taxon>Betaproteobacteria</taxon>
        <taxon>Burkholderiales</taxon>
        <taxon>Burkholderiaceae</taxon>
        <taxon>Cupriavidus</taxon>
    </lineage>
</organism>
<comment type="caution">
    <text evidence="2">The sequence shown here is derived from an EMBL/GenBank/DDBJ whole genome shotgun (WGS) entry which is preliminary data.</text>
</comment>
<sequence length="20" mass="2359">MLTQVVSEPEELNANDYHLR</sequence>
<reference evidence="2" key="1">
    <citation type="submission" date="2018-01" db="EMBL/GenBank/DDBJ databases">
        <authorList>
            <person name="Clerissi C."/>
        </authorList>
    </citation>
    <scope>NUCLEOTIDE SEQUENCE</scope>
    <source>
        <strain evidence="2">Cupriavidus sp. LMG 19464</strain>
    </source>
</reference>
<gene>
    <name evidence="2" type="ORF">CBM2587_B100130</name>
</gene>
<protein>
    <submittedName>
        <fullName evidence="2">Uncharacterized protein</fullName>
    </submittedName>
</protein>
<feature type="region of interest" description="Disordered" evidence="1">
    <location>
        <begin position="1"/>
        <end position="20"/>
    </location>
</feature>
<accession>A0A375C166</accession>
<dbReference type="Proteomes" id="UP000256780">
    <property type="component" value="Chromosome CBM2587_b"/>
</dbReference>